<protein>
    <submittedName>
        <fullName evidence="4">WD40 repeat domain-containing protein</fullName>
    </submittedName>
</protein>
<dbReference type="InterPro" id="IPR020472">
    <property type="entry name" value="WD40_PAC1"/>
</dbReference>
<dbReference type="InterPro" id="IPR001680">
    <property type="entry name" value="WD40_rpt"/>
</dbReference>
<dbReference type="InterPro" id="IPR015943">
    <property type="entry name" value="WD40/YVTN_repeat-like_dom_sf"/>
</dbReference>
<feature type="repeat" description="WD" evidence="3">
    <location>
        <begin position="398"/>
        <end position="438"/>
    </location>
</feature>
<dbReference type="Pfam" id="PF00400">
    <property type="entry name" value="WD40"/>
    <property type="match status" value="4"/>
</dbReference>
<feature type="repeat" description="WD" evidence="3">
    <location>
        <begin position="228"/>
        <end position="268"/>
    </location>
</feature>
<dbReference type="SUPFAM" id="SSF50978">
    <property type="entry name" value="WD40 repeat-like"/>
    <property type="match status" value="1"/>
</dbReference>
<evidence type="ECO:0000256" key="1">
    <source>
        <dbReference type="ARBA" id="ARBA00022574"/>
    </source>
</evidence>
<dbReference type="Gene3D" id="2.130.10.10">
    <property type="entry name" value="YVTN repeat-like/Quinoprotein amine dehydrogenase"/>
    <property type="match status" value="2"/>
</dbReference>
<organism evidence="4 5">
    <name type="scientific">Allofrancisella inopinata</name>
    <dbReference type="NCBI Taxonomy" id="1085647"/>
    <lineage>
        <taxon>Bacteria</taxon>
        <taxon>Pseudomonadati</taxon>
        <taxon>Pseudomonadota</taxon>
        <taxon>Gammaproteobacteria</taxon>
        <taxon>Thiotrichales</taxon>
        <taxon>Francisellaceae</taxon>
        <taxon>Allofrancisella</taxon>
    </lineage>
</organism>
<dbReference type="InterPro" id="IPR019775">
    <property type="entry name" value="WD40_repeat_CS"/>
</dbReference>
<dbReference type="InterPro" id="IPR036322">
    <property type="entry name" value="WD40_repeat_dom_sf"/>
</dbReference>
<dbReference type="PANTHER" id="PTHR22847">
    <property type="entry name" value="WD40 REPEAT PROTEIN"/>
    <property type="match status" value="1"/>
</dbReference>
<keyword evidence="1 3" id="KW-0853">WD repeat</keyword>
<dbReference type="PROSITE" id="PS00678">
    <property type="entry name" value="WD_REPEATS_1"/>
    <property type="match status" value="3"/>
</dbReference>
<dbReference type="PROSITE" id="PS50082">
    <property type="entry name" value="WD_REPEATS_2"/>
    <property type="match status" value="4"/>
</dbReference>
<gene>
    <name evidence="4" type="ORF">E4K63_04805</name>
</gene>
<dbReference type="AlphaFoldDB" id="A0AAE7CRY7"/>
<name>A0AAE7CRY7_9GAMM</name>
<dbReference type="PROSITE" id="PS50294">
    <property type="entry name" value="WD_REPEATS_REGION"/>
    <property type="match status" value="3"/>
</dbReference>
<keyword evidence="2" id="KW-0677">Repeat</keyword>
<feature type="repeat" description="WD" evidence="3">
    <location>
        <begin position="316"/>
        <end position="357"/>
    </location>
</feature>
<evidence type="ECO:0000256" key="2">
    <source>
        <dbReference type="ARBA" id="ARBA00022737"/>
    </source>
</evidence>
<accession>A0AAE7CRY7</accession>
<dbReference type="PANTHER" id="PTHR22847:SF637">
    <property type="entry name" value="WD REPEAT DOMAIN 5B"/>
    <property type="match status" value="1"/>
</dbReference>
<dbReference type="KEGG" id="aii:E4K63_04805"/>
<evidence type="ECO:0000256" key="3">
    <source>
        <dbReference type="PROSITE-ProRule" id="PRU00221"/>
    </source>
</evidence>
<evidence type="ECO:0000313" key="4">
    <source>
        <dbReference type="EMBL" id="QIV96183.1"/>
    </source>
</evidence>
<keyword evidence="5" id="KW-1185">Reference proteome</keyword>
<feature type="repeat" description="WD" evidence="3">
    <location>
        <begin position="439"/>
        <end position="469"/>
    </location>
</feature>
<evidence type="ECO:0000313" key="5">
    <source>
        <dbReference type="Proteomes" id="UP000502004"/>
    </source>
</evidence>
<reference evidence="4 5" key="1">
    <citation type="submission" date="2019-03" db="EMBL/GenBank/DDBJ databases">
        <title>Complete Genome Sequence of Allofrancisella inopinata Strain SYSU YG23 Isolated from Water-Cooling Systems in China.</title>
        <authorList>
            <person name="Ohrman C."/>
            <person name="Uneklint I."/>
            <person name="Sjodin A."/>
        </authorList>
    </citation>
    <scope>NUCLEOTIDE SEQUENCE [LARGE SCALE GENOMIC DNA]</scope>
    <source>
        <strain evidence="4 5">SYSU YG23</strain>
    </source>
</reference>
<proteinExistence type="predicted"/>
<dbReference type="EMBL" id="CP038241">
    <property type="protein sequence ID" value="QIV96183.1"/>
    <property type="molecule type" value="Genomic_DNA"/>
</dbReference>
<dbReference type="PRINTS" id="PR00320">
    <property type="entry name" value="GPROTEINBRPT"/>
</dbReference>
<sequence>MTNEEFDIYWYKTLSAIATILLKHGLSDINQNAIEPLVSPEKNYTDASNREVSNPMVAYNKLGQLLESIRYMANNQASDASLDEIHKKIKSQLRMLYIRYANRLSISQLIFSKSNMNLFIEQPKDPSKIRVVSNGERITISRALLSMIGDYLNKSSYRNFRKTAMISYIELPPLPLLPLNYQNYITRIVDTQPISALKVLANGKIVTGHKHGIIKIWDLDNPTNILELRTNQYPISALEVLSDEKIISGSGDGTIRIWDLNRPTDLTNPIVLRDVRDYMTILQILPDRKKLLSASSRNDNIRVWDLDNPTNPPLLLPGHQKGVLALKLLPDGERIISSSRDGTIQLWNLNTQTSTVLRKQTGTWAFEMLPDGRIVSQGANHTIDVWHLNNPRVPTHVLKGHKADIHSLKLLPDGRIVSGSADYTIRVWDITEPESPIVLEGHLGAVNELQILPDGEIVNSSNDCSIRVWGCLNKEENIKINRQFINVVIDEYKDKVKNRKISLGIAGKRVNNKILPDNLAKAIVNIQNNPDAFALLPHSFFEKFVQEIDSQVKTTNGTIKKTKLFTSRDDEVTKLYKHGVWLELRRLWVEKLPKIVLDN</sequence>
<dbReference type="RefSeq" id="WP_133941726.1">
    <property type="nucleotide sequence ID" value="NZ_CP038241.1"/>
</dbReference>
<dbReference type="Proteomes" id="UP000502004">
    <property type="component" value="Chromosome"/>
</dbReference>
<dbReference type="CDD" id="cd00200">
    <property type="entry name" value="WD40"/>
    <property type="match status" value="1"/>
</dbReference>
<dbReference type="SMART" id="SM00320">
    <property type="entry name" value="WD40"/>
    <property type="match status" value="7"/>
</dbReference>